<keyword evidence="3" id="KW-1185">Reference proteome</keyword>
<dbReference type="InterPro" id="IPR021888">
    <property type="entry name" value="DUF3499"/>
</dbReference>
<proteinExistence type="predicted"/>
<comment type="caution">
    <text evidence="2">The sequence shown here is derived from an EMBL/GenBank/DDBJ whole genome shotgun (WGS) entry which is preliminary data.</text>
</comment>
<dbReference type="AlphaFoldDB" id="A0A426UUE3"/>
<accession>A0A426UUE3</accession>
<protein>
    <submittedName>
        <fullName evidence="2">DUF3499 domain-containing protein</fullName>
    </submittedName>
</protein>
<feature type="region of interest" description="Disordered" evidence="1">
    <location>
        <begin position="113"/>
        <end position="147"/>
    </location>
</feature>
<evidence type="ECO:0000256" key="1">
    <source>
        <dbReference type="SAM" id="MobiDB-lite"/>
    </source>
</evidence>
<evidence type="ECO:0000313" key="3">
    <source>
        <dbReference type="Proteomes" id="UP000277256"/>
    </source>
</evidence>
<name>A0A426UUE3_9ACTN</name>
<dbReference type="Pfam" id="PF12005">
    <property type="entry name" value="DUF3499"/>
    <property type="match status" value="1"/>
</dbReference>
<dbReference type="OrthoDB" id="3216194at2"/>
<dbReference type="Proteomes" id="UP000277256">
    <property type="component" value="Unassembled WGS sequence"/>
</dbReference>
<dbReference type="EMBL" id="RSEB01000005">
    <property type="protein sequence ID" value="RRR97608.1"/>
    <property type="molecule type" value="Genomic_DNA"/>
</dbReference>
<gene>
    <name evidence="2" type="ORF">EIW28_19680</name>
</gene>
<evidence type="ECO:0000313" key="2">
    <source>
        <dbReference type="EMBL" id="RRR97608.1"/>
    </source>
</evidence>
<reference evidence="2 3" key="1">
    <citation type="submission" date="2018-12" db="EMBL/GenBank/DDBJ databases">
        <title>Glycomyces sp. YIM 121974 draft genome.</title>
        <authorList>
            <person name="Li Q."/>
        </authorList>
    </citation>
    <scope>NUCLEOTIDE SEQUENCE [LARGE SCALE GENOMIC DNA]</scope>
    <source>
        <strain evidence="2 3">YIM 121974</strain>
    </source>
</reference>
<dbReference type="RefSeq" id="WP_125249405.1">
    <property type="nucleotide sequence ID" value="NZ_RSEB01000005.1"/>
</dbReference>
<sequence>MRSDRRCSRNGCRQPAVATLTYIYSDSTAVVGPLSTTREPHSYDLCDAHARRLTVPHGWELVRHQGDYAVPMPTDDDLVALANAVREAAAGDRHEADPGAPDDAATLASRRLAETEPAPRQGFRPAGPQFGARRHLRVVSGDEDMQG</sequence>
<organism evidence="2 3">
    <name type="scientific">Glycomyces terrestris</name>
    <dbReference type="NCBI Taxonomy" id="2493553"/>
    <lineage>
        <taxon>Bacteria</taxon>
        <taxon>Bacillati</taxon>
        <taxon>Actinomycetota</taxon>
        <taxon>Actinomycetes</taxon>
        <taxon>Glycomycetales</taxon>
        <taxon>Glycomycetaceae</taxon>
        <taxon>Glycomyces</taxon>
    </lineage>
</organism>